<dbReference type="Pfam" id="PF00392">
    <property type="entry name" value="GntR"/>
    <property type="match status" value="1"/>
</dbReference>
<dbReference type="EMBL" id="QPIX01000005">
    <property type="protein sequence ID" value="RCW24942.1"/>
    <property type="molecule type" value="Genomic_DNA"/>
</dbReference>
<proteinExistence type="predicted"/>
<gene>
    <name evidence="5" type="ORF">DFR48_105288</name>
</gene>
<dbReference type="PANTHER" id="PTHR43537:SF44">
    <property type="entry name" value="GNTR FAMILY REGULATORY PROTEIN"/>
    <property type="match status" value="1"/>
</dbReference>
<accession>A0A6I7HPU3</accession>
<dbReference type="PROSITE" id="PS50949">
    <property type="entry name" value="HTH_GNTR"/>
    <property type="match status" value="1"/>
</dbReference>
<keyword evidence="3" id="KW-0804">Transcription</keyword>
<protein>
    <submittedName>
        <fullName evidence="5">DNA-binding FadR family transcriptional regulator</fullName>
    </submittedName>
</protein>
<evidence type="ECO:0000256" key="3">
    <source>
        <dbReference type="ARBA" id="ARBA00023163"/>
    </source>
</evidence>
<organism evidence="5 6">
    <name type="scientific">Ciceribacter lividus</name>
    <dbReference type="NCBI Taxonomy" id="1197950"/>
    <lineage>
        <taxon>Bacteria</taxon>
        <taxon>Pseudomonadati</taxon>
        <taxon>Pseudomonadota</taxon>
        <taxon>Alphaproteobacteria</taxon>
        <taxon>Hyphomicrobiales</taxon>
        <taxon>Rhizobiaceae</taxon>
        <taxon>Ciceribacter</taxon>
    </lineage>
</organism>
<dbReference type="Gene3D" id="1.20.120.530">
    <property type="entry name" value="GntR ligand-binding domain-like"/>
    <property type="match status" value="1"/>
</dbReference>
<sequence>MPSEMPDPMGLVRRKHTSHRQVVEEIGKAIVSGGFPVGSVLPGDPELAKRFHVSRTVLREAMKTLAAKGLVVPKARIGTRVTDRQFWNMFDGDILRWHFEAGVSEEFLLNLYDIREAFEPAAAALAAERASSDQITLLRQLAEALGNPDHTTESLAFADLRFHLALATASHNPFMRTLGSLIEAALFGVFRMSSGSPDGQRAAEVRASHMAIVDAIAARDCTAARQTMEKVIRIGRDRARATFSEEAADRP</sequence>
<dbReference type="InterPro" id="IPR000524">
    <property type="entry name" value="Tscrpt_reg_HTH_GntR"/>
</dbReference>
<dbReference type="PANTHER" id="PTHR43537">
    <property type="entry name" value="TRANSCRIPTIONAL REGULATOR, GNTR FAMILY"/>
    <property type="match status" value="1"/>
</dbReference>
<evidence type="ECO:0000256" key="2">
    <source>
        <dbReference type="ARBA" id="ARBA00023125"/>
    </source>
</evidence>
<dbReference type="GO" id="GO:0003677">
    <property type="term" value="F:DNA binding"/>
    <property type="evidence" value="ECO:0007669"/>
    <property type="project" value="UniProtKB-KW"/>
</dbReference>
<dbReference type="InterPro" id="IPR011711">
    <property type="entry name" value="GntR_C"/>
</dbReference>
<evidence type="ECO:0000313" key="5">
    <source>
        <dbReference type="EMBL" id="RCW24942.1"/>
    </source>
</evidence>
<dbReference type="InterPro" id="IPR008920">
    <property type="entry name" value="TF_FadR/GntR_C"/>
</dbReference>
<keyword evidence="6" id="KW-1185">Reference proteome</keyword>
<dbReference type="CDD" id="cd07377">
    <property type="entry name" value="WHTH_GntR"/>
    <property type="match status" value="1"/>
</dbReference>
<dbReference type="SUPFAM" id="SSF48008">
    <property type="entry name" value="GntR ligand-binding domain-like"/>
    <property type="match status" value="1"/>
</dbReference>
<dbReference type="Pfam" id="PF07729">
    <property type="entry name" value="FCD"/>
    <property type="match status" value="1"/>
</dbReference>
<dbReference type="InterPro" id="IPR036390">
    <property type="entry name" value="WH_DNA-bd_sf"/>
</dbReference>
<name>A0A6I7HPU3_9HYPH</name>
<dbReference type="InterPro" id="IPR036388">
    <property type="entry name" value="WH-like_DNA-bd_sf"/>
</dbReference>
<comment type="caution">
    <text evidence="5">The sequence shown here is derived from an EMBL/GenBank/DDBJ whole genome shotgun (WGS) entry which is preliminary data.</text>
</comment>
<dbReference type="Gene3D" id="1.10.10.10">
    <property type="entry name" value="Winged helix-like DNA-binding domain superfamily/Winged helix DNA-binding domain"/>
    <property type="match status" value="1"/>
</dbReference>
<dbReference type="SMART" id="SM00895">
    <property type="entry name" value="FCD"/>
    <property type="match status" value="1"/>
</dbReference>
<dbReference type="SUPFAM" id="SSF46785">
    <property type="entry name" value="Winged helix' DNA-binding domain"/>
    <property type="match status" value="1"/>
</dbReference>
<dbReference type="GO" id="GO:0003700">
    <property type="term" value="F:DNA-binding transcription factor activity"/>
    <property type="evidence" value="ECO:0007669"/>
    <property type="project" value="InterPro"/>
</dbReference>
<dbReference type="PRINTS" id="PR00035">
    <property type="entry name" value="HTHGNTR"/>
</dbReference>
<evidence type="ECO:0000313" key="6">
    <source>
        <dbReference type="Proteomes" id="UP000252582"/>
    </source>
</evidence>
<keyword evidence="1" id="KW-0805">Transcription regulation</keyword>
<keyword evidence="2 5" id="KW-0238">DNA-binding</keyword>
<dbReference type="SMART" id="SM00345">
    <property type="entry name" value="HTH_GNTR"/>
    <property type="match status" value="1"/>
</dbReference>
<reference evidence="5 6" key="1">
    <citation type="submission" date="2018-07" db="EMBL/GenBank/DDBJ databases">
        <title>Genomic Encyclopedia of Type Strains, Phase IV (KMG-IV): sequencing the most valuable type-strain genomes for metagenomic binning, comparative biology and taxonomic classification.</title>
        <authorList>
            <person name="Goeker M."/>
        </authorList>
    </citation>
    <scope>NUCLEOTIDE SEQUENCE [LARGE SCALE GENOMIC DNA]</scope>
    <source>
        <strain evidence="5 6">DSM 25528</strain>
    </source>
</reference>
<dbReference type="Proteomes" id="UP000252582">
    <property type="component" value="Unassembled WGS sequence"/>
</dbReference>
<feature type="domain" description="HTH gntR-type" evidence="4">
    <location>
        <begin position="16"/>
        <end position="84"/>
    </location>
</feature>
<evidence type="ECO:0000259" key="4">
    <source>
        <dbReference type="PROSITE" id="PS50949"/>
    </source>
</evidence>
<dbReference type="AlphaFoldDB" id="A0A6I7HPU3"/>
<evidence type="ECO:0000256" key="1">
    <source>
        <dbReference type="ARBA" id="ARBA00023015"/>
    </source>
</evidence>